<sequence>MAEMDLKRILLQLLPSATLMKQAQQLRIENYLEIIQCRLWSINAVFMDAQLRALRELNVEPLVNDITTTIVDVHDLLNRILQWQPKAVTTMAAALNCSLLPLCSASPNVPDDAFRQALMLELTEMVNNLNCLVNRASLLDLRKEKMESMDPRQEEFATVLENEVVGRDDDKNNLIEKLKGQENLKEDVPIIIAIRGEDGVGKTTLARMVFHDPWVRNNFQHFIWVDSPNSFSFDPISIAREFTEWITKEPCGDLRHLQQMWFRVDEKVRGKRYLLVIDDVNIKEEDNDKWEQFKDVFLRVGLSGSRVIVLATNYSDLEIKSIDKYYDLVGLTECAWSELFSRLSLIRDDEKSKNQLATSWFGSDRRPMRAKLLGLWFRYGEPIPWQTKSLVVDQHFHLLLHYLLPRDERLRLYHSLFPQDYAHDFEDLLQMLTAEGIVQHPRDKAEVTDHLRHKFVDQHKKVDTAERLQLQSYSTMKVGKDSSIPRQCRYLALLVDQSTTKISSMENATLSKLRTLVLISNGKGETKQKCQIKEIPKAMFSYLRVLCVLDLRAAMITQLPCTIGKMKNLRYLNLSWSEIETLPKSLGDLRNLQTLKLDHCKRLHQLPEEMHNLQNLQVLKLAYCTKLKRLPNSVTTLVNLLELDLEDCHGLVEFPKDLGNLKKLRYLNMLRCVSLTRMPSGIRLLVNIQKLSVRDAPGSCSILELQDLVYLKELILENLQLVSIPQDVGSAKLKDKRHLLHLLLHWDMDSKADSSKALQLLESFQPSTALRKLEISSYQGEEFPKWMKEGQPYHYTLVEIKLVNLMKCKSLPPLGQLPRLETVEISGMDEITIVGDEFYGPKGTFPKLKKLTFSYMPKLERWEKVKRETELFPDLTELTLIQCPEFRALEVPLKQVKAFNIWFNNEKLLTSKFADWGNLSSVEDVVIVGCEKLNQCKELPEWTKSLKVIVIPPIPTADHLLSPHRLPPPVLTEIEAQHEVDKDINEVEEAEHEVDKDINKVQEAS</sequence>
<evidence type="ECO:0000259" key="3">
    <source>
        <dbReference type="Pfam" id="PF00931"/>
    </source>
</evidence>
<dbReference type="Pfam" id="PF25019">
    <property type="entry name" value="LRR_R13L1-DRL21"/>
    <property type="match status" value="1"/>
</dbReference>
<evidence type="ECO:0000256" key="2">
    <source>
        <dbReference type="SAM" id="MobiDB-lite"/>
    </source>
</evidence>
<dbReference type="SUPFAM" id="SSF52540">
    <property type="entry name" value="P-loop containing nucleoside triphosphate hydrolases"/>
    <property type="match status" value="1"/>
</dbReference>
<keyword evidence="7" id="KW-1185">Reference proteome</keyword>
<feature type="domain" description="NB-ARC" evidence="3">
    <location>
        <begin position="168"/>
        <end position="308"/>
    </location>
</feature>
<feature type="region of interest" description="Disordered" evidence="2">
    <location>
        <begin position="986"/>
        <end position="1005"/>
    </location>
</feature>
<feature type="compositionally biased region" description="Basic and acidic residues" evidence="2">
    <location>
        <begin position="993"/>
        <end position="1005"/>
    </location>
</feature>
<dbReference type="Pfam" id="PF00931">
    <property type="entry name" value="NB-ARC"/>
    <property type="match status" value="1"/>
</dbReference>
<reference evidence="6 7" key="1">
    <citation type="submission" date="2023-10" db="EMBL/GenBank/DDBJ databases">
        <title>Chromosome-scale genome assembly provides insights into flower coloration mechanisms of Canna indica.</title>
        <authorList>
            <person name="Li C."/>
        </authorList>
    </citation>
    <scope>NUCLEOTIDE SEQUENCE [LARGE SCALE GENOMIC DNA]</scope>
    <source>
        <tissue evidence="6">Flower</tissue>
    </source>
</reference>
<dbReference type="InterPro" id="IPR027417">
    <property type="entry name" value="P-loop_NTPase"/>
</dbReference>
<evidence type="ECO:0008006" key="8">
    <source>
        <dbReference type="Google" id="ProtNLM"/>
    </source>
</evidence>
<gene>
    <name evidence="6" type="ORF">Cni_G13767</name>
</gene>
<dbReference type="Gene3D" id="3.80.10.10">
    <property type="entry name" value="Ribonuclease Inhibitor"/>
    <property type="match status" value="2"/>
</dbReference>
<dbReference type="InterPro" id="IPR002182">
    <property type="entry name" value="NB-ARC"/>
</dbReference>
<dbReference type="GO" id="GO:0006952">
    <property type="term" value="P:defense response"/>
    <property type="evidence" value="ECO:0007669"/>
    <property type="project" value="UniProtKB-KW"/>
</dbReference>
<dbReference type="PANTHER" id="PTHR47186:SF38">
    <property type="entry name" value="NB-ARC DOMAIN-CONTAINING PROTEIN"/>
    <property type="match status" value="1"/>
</dbReference>
<evidence type="ECO:0000313" key="7">
    <source>
        <dbReference type="Proteomes" id="UP001327560"/>
    </source>
</evidence>
<name>A0AAQ3KBT0_9LILI</name>
<feature type="domain" description="R13L1/DRL21-like LRR repeat region" evidence="5">
    <location>
        <begin position="703"/>
        <end position="828"/>
    </location>
</feature>
<feature type="domain" description="Disease resistance R13L4/SHOC-2-like LRR" evidence="4">
    <location>
        <begin position="529"/>
        <end position="669"/>
    </location>
</feature>
<proteinExistence type="predicted"/>
<dbReference type="InterPro" id="IPR056789">
    <property type="entry name" value="LRR_R13L1-DRL21"/>
</dbReference>
<dbReference type="Gene3D" id="3.40.50.300">
    <property type="entry name" value="P-loop containing nucleotide triphosphate hydrolases"/>
    <property type="match status" value="1"/>
</dbReference>
<dbReference type="EMBL" id="CP136893">
    <property type="protein sequence ID" value="WOL05044.1"/>
    <property type="molecule type" value="Genomic_DNA"/>
</dbReference>
<protein>
    <recommendedName>
        <fullName evidence="8">NB-ARC domain-containing protein</fullName>
    </recommendedName>
</protein>
<dbReference type="SUPFAM" id="SSF52058">
    <property type="entry name" value="L domain-like"/>
    <property type="match status" value="1"/>
</dbReference>
<evidence type="ECO:0000256" key="1">
    <source>
        <dbReference type="ARBA" id="ARBA00022737"/>
    </source>
</evidence>
<dbReference type="PRINTS" id="PR00364">
    <property type="entry name" value="DISEASERSIST"/>
</dbReference>
<dbReference type="Pfam" id="PF23598">
    <property type="entry name" value="LRR_14"/>
    <property type="match status" value="1"/>
</dbReference>
<evidence type="ECO:0000259" key="4">
    <source>
        <dbReference type="Pfam" id="PF23598"/>
    </source>
</evidence>
<keyword evidence="1" id="KW-0677">Repeat</keyword>
<evidence type="ECO:0000259" key="5">
    <source>
        <dbReference type="Pfam" id="PF25019"/>
    </source>
</evidence>
<organism evidence="6 7">
    <name type="scientific">Canna indica</name>
    <name type="common">Indian-shot</name>
    <dbReference type="NCBI Taxonomy" id="4628"/>
    <lineage>
        <taxon>Eukaryota</taxon>
        <taxon>Viridiplantae</taxon>
        <taxon>Streptophyta</taxon>
        <taxon>Embryophyta</taxon>
        <taxon>Tracheophyta</taxon>
        <taxon>Spermatophyta</taxon>
        <taxon>Magnoliopsida</taxon>
        <taxon>Liliopsida</taxon>
        <taxon>Zingiberales</taxon>
        <taxon>Cannaceae</taxon>
        <taxon>Canna</taxon>
    </lineage>
</organism>
<evidence type="ECO:0000313" key="6">
    <source>
        <dbReference type="EMBL" id="WOL05044.1"/>
    </source>
</evidence>
<dbReference type="InterPro" id="IPR032675">
    <property type="entry name" value="LRR_dom_sf"/>
</dbReference>
<dbReference type="AlphaFoldDB" id="A0AAQ3KBT0"/>
<dbReference type="InterPro" id="IPR055414">
    <property type="entry name" value="LRR_R13L4/SHOC2-like"/>
</dbReference>
<dbReference type="GO" id="GO:0043531">
    <property type="term" value="F:ADP binding"/>
    <property type="evidence" value="ECO:0007669"/>
    <property type="project" value="InterPro"/>
</dbReference>
<accession>A0AAQ3KBT0</accession>
<dbReference type="PANTHER" id="PTHR47186">
    <property type="entry name" value="LEUCINE-RICH REPEAT-CONTAINING PROTEIN 57"/>
    <property type="match status" value="1"/>
</dbReference>
<dbReference type="Proteomes" id="UP001327560">
    <property type="component" value="Chromosome 4"/>
</dbReference>